<organism evidence="1 2">
    <name type="scientific">Clavibacter sepedonicus</name>
    <name type="common">Clavibacter michiganensis subsp. sepedonicus</name>
    <dbReference type="NCBI Taxonomy" id="31964"/>
    <lineage>
        <taxon>Bacteria</taxon>
        <taxon>Bacillati</taxon>
        <taxon>Actinomycetota</taxon>
        <taxon>Actinomycetes</taxon>
        <taxon>Micrococcales</taxon>
        <taxon>Microbacteriaceae</taxon>
        <taxon>Clavibacter</taxon>
    </lineage>
</organism>
<evidence type="ECO:0000313" key="1">
    <source>
        <dbReference type="EMBL" id="CAQ02551.1"/>
    </source>
</evidence>
<sequence>MVLVLPVRQTPEAPEWLRLYREDLLTLDEVGLVEGVTREAIRRRLRALGISPRSLGETLDLRRLRAVSEKATAMTESFLRLRDLDEVAADVGLQRSWVARFISETVPDYAVLTRVPRLGAKRYSNEELIGCLQAAAVAEGRTLSAQAYQRHAIQNPRLEDGRPAPGMQVMAIRFGSWRSALEAAGLPANPHSGQDKRFDEATAVAAVISCWRETGRPPTAASYDEWQRSQEIFPSGSTVRNLCGSWNALLLRAWQMVHGIELDQHDSETSVPEPILRAREVVEGSGGFVPYVSANEGADVELPHYFAENYAGNERAVRSHARIQNAVAVVAEAMGFQCLSSSIQGPRFDLALLGGSQAFIVEVKSASESNIEHQMRMALGQVLKYCHSVRNSLPVRPVIAVEIFPGEEWSAVLNELGVGLLVEESMVTDFERFVQEACAPITESGSVMPVAPAPGKAAIPVAR</sequence>
<dbReference type="STRING" id="31964.CMS2471"/>
<accession>B0RHJ0</accession>
<dbReference type="HOGENOM" id="CLU_590118_0_0_11"/>
<gene>
    <name evidence="1" type="ordered locus">CMS2471</name>
</gene>
<evidence type="ECO:0000313" key="2">
    <source>
        <dbReference type="Proteomes" id="UP000001318"/>
    </source>
</evidence>
<dbReference type="EMBL" id="AM849034">
    <property type="protein sequence ID" value="CAQ02551.1"/>
    <property type="molecule type" value="Genomic_DNA"/>
</dbReference>
<name>B0RHJ0_CLASE</name>
<dbReference type="Pfam" id="PF18780">
    <property type="entry name" value="HNH_repeat"/>
    <property type="match status" value="1"/>
</dbReference>
<protein>
    <recommendedName>
        <fullName evidence="3">RNA polymerase sigma-70 region 4 domain-containing protein</fullName>
    </recommendedName>
</protein>
<dbReference type="OrthoDB" id="3268642at2"/>
<evidence type="ECO:0008006" key="3">
    <source>
        <dbReference type="Google" id="ProtNLM"/>
    </source>
</evidence>
<dbReference type="GeneID" id="41395498"/>
<dbReference type="KEGG" id="cms:CMS2471"/>
<reference evidence="1 2" key="1">
    <citation type="journal article" date="2008" name="J. Bacteriol.">
        <title>Genome of the actinomycete plant pathogen Clavibacter michiganensis subsp. sepedonicus suggests recent niche adaptation.</title>
        <authorList>
            <person name="Bentley S.D."/>
            <person name="Corton C."/>
            <person name="Brown S.E."/>
            <person name="Barron A."/>
            <person name="Clark L."/>
            <person name="Doggett J."/>
            <person name="Harris B."/>
            <person name="Ormond D."/>
            <person name="Quail M.A."/>
            <person name="May G."/>
            <person name="Francis D."/>
            <person name="Knudson D."/>
            <person name="Parkhill J."/>
            <person name="Ishimaru C.A."/>
        </authorList>
    </citation>
    <scope>NUCLEOTIDE SEQUENCE [LARGE SCALE GENOMIC DNA]</scope>
    <source>
        <strain evidence="2">ATCC 33113 / DSM 20744 / JCM 9667 / LMG 2889 / ICMP 2535 / C-1</strain>
    </source>
</reference>
<dbReference type="RefSeq" id="WP_012299740.1">
    <property type="nucleotide sequence ID" value="NC_010407.1"/>
</dbReference>
<dbReference type="Proteomes" id="UP000001318">
    <property type="component" value="Chromosome"/>
</dbReference>
<proteinExistence type="predicted"/>
<keyword evidence="2" id="KW-1185">Reference proteome</keyword>
<dbReference type="AlphaFoldDB" id="B0RHJ0"/>
<dbReference type="InterPro" id="IPR041025">
    <property type="entry name" value="HNH_repeat"/>
</dbReference>